<proteinExistence type="predicted"/>
<reference evidence="2" key="2">
    <citation type="journal article" date="2010" name="Nature">
        <title>Comparative genomics reveals mobile pathogenicity chromosomes in Fusarium.</title>
        <authorList>
            <person name="Ma L.J."/>
            <person name="van der Does H.C."/>
            <person name="Borkovich K.A."/>
            <person name="Coleman J.J."/>
            <person name="Daboussi M.J."/>
            <person name="Di Pietro A."/>
            <person name="Dufresne M."/>
            <person name="Freitag M."/>
            <person name="Grabherr M."/>
            <person name="Henrissat B."/>
            <person name="Houterman P.M."/>
            <person name="Kang S."/>
            <person name="Shim W.B."/>
            <person name="Woloshuk C."/>
            <person name="Xie X."/>
            <person name="Xu J.R."/>
            <person name="Antoniw J."/>
            <person name="Baker S.E."/>
            <person name="Bluhm B.H."/>
            <person name="Breakspear A."/>
            <person name="Brown D.W."/>
            <person name="Butchko R.A."/>
            <person name="Chapman S."/>
            <person name="Coulson R."/>
            <person name="Coutinho P.M."/>
            <person name="Danchin E.G."/>
            <person name="Diener A."/>
            <person name="Gale L.R."/>
            <person name="Gardiner D.M."/>
            <person name="Goff S."/>
            <person name="Hammond-Kosack K.E."/>
            <person name="Hilburn K."/>
            <person name="Hua-Van A."/>
            <person name="Jonkers W."/>
            <person name="Kazan K."/>
            <person name="Kodira C.D."/>
            <person name="Koehrsen M."/>
            <person name="Kumar L."/>
            <person name="Lee Y.H."/>
            <person name="Li L."/>
            <person name="Manners J.M."/>
            <person name="Miranda-Saavedra D."/>
            <person name="Mukherjee M."/>
            <person name="Park G."/>
            <person name="Park J."/>
            <person name="Park S.Y."/>
            <person name="Proctor R.H."/>
            <person name="Regev A."/>
            <person name="Ruiz-Roldan M.C."/>
            <person name="Sain D."/>
            <person name="Sakthikumar S."/>
            <person name="Sykes S."/>
            <person name="Schwartz D.C."/>
            <person name="Turgeon B.G."/>
            <person name="Wapinski I."/>
            <person name="Yoder O."/>
            <person name="Young S."/>
            <person name="Zeng Q."/>
            <person name="Zhou S."/>
            <person name="Galagan J."/>
            <person name="Cuomo C.A."/>
            <person name="Kistler H.C."/>
            <person name="Rep M."/>
        </authorList>
    </citation>
    <scope>NUCLEOTIDE SEQUENCE [LARGE SCALE GENOMIC DNA]</scope>
    <source>
        <strain evidence="2">4287</strain>
    </source>
</reference>
<reference evidence="2" key="1">
    <citation type="submission" date="2007-04" db="EMBL/GenBank/DDBJ databases">
        <authorList>
            <consortium name="The Broad Institute Genome Sequencing Platform"/>
            <person name="Birren B."/>
            <person name="Lander E."/>
            <person name="Galagan J."/>
            <person name="Nusbaum C."/>
            <person name="Devon K."/>
            <person name="Ma L.-J."/>
            <person name="Jaffe D."/>
            <person name="Butler J."/>
            <person name="Alvarez P."/>
            <person name="Gnerre S."/>
            <person name="Grabherr M."/>
            <person name="Kleber M."/>
            <person name="Mauceli E."/>
            <person name="Brockman W."/>
            <person name="MacCallum I.A."/>
            <person name="Young S."/>
            <person name="LaButti K."/>
            <person name="DeCaprio D."/>
            <person name="Crawford M."/>
            <person name="Koehrsen M."/>
            <person name="Engels R."/>
            <person name="Montgomery P."/>
            <person name="Pearson M."/>
            <person name="Howarth C."/>
            <person name="Larson L."/>
            <person name="White J."/>
            <person name="O'Leary S."/>
            <person name="Kodira C."/>
            <person name="Zeng Q."/>
            <person name="Yandava C."/>
            <person name="Alvarado L."/>
            <person name="Kistler C."/>
            <person name="Shim W.-B."/>
            <person name="Kang S."/>
            <person name="Woloshuk C."/>
        </authorList>
    </citation>
    <scope>NUCLEOTIDE SEQUENCE</scope>
    <source>
        <strain evidence="2">4287</strain>
    </source>
</reference>
<evidence type="ECO:0000256" key="1">
    <source>
        <dbReference type="SAM" id="MobiDB-lite"/>
    </source>
</evidence>
<feature type="region of interest" description="Disordered" evidence="1">
    <location>
        <begin position="331"/>
        <end position="354"/>
    </location>
</feature>
<dbReference type="VEuPathDB" id="FungiDB:FOXG_09981"/>
<dbReference type="RefSeq" id="XP_018247432.1">
    <property type="nucleotide sequence ID" value="XM_018389211.1"/>
</dbReference>
<evidence type="ECO:0000313" key="3">
    <source>
        <dbReference type="Proteomes" id="UP000009097"/>
    </source>
</evidence>
<dbReference type="OrthoDB" id="5040999at2759"/>
<organism evidence="2 3">
    <name type="scientific">Fusarium oxysporum f. sp. lycopersici (strain 4287 / CBS 123668 / FGSC 9935 / NRRL 34936)</name>
    <name type="common">Fusarium vascular wilt of tomato</name>
    <dbReference type="NCBI Taxonomy" id="426428"/>
    <lineage>
        <taxon>Eukaryota</taxon>
        <taxon>Fungi</taxon>
        <taxon>Dikarya</taxon>
        <taxon>Ascomycota</taxon>
        <taxon>Pezizomycotina</taxon>
        <taxon>Sordariomycetes</taxon>
        <taxon>Hypocreomycetidae</taxon>
        <taxon>Hypocreales</taxon>
        <taxon>Nectriaceae</taxon>
        <taxon>Fusarium</taxon>
        <taxon>Fusarium oxysporum species complex</taxon>
    </lineage>
</organism>
<feature type="region of interest" description="Disordered" evidence="1">
    <location>
        <begin position="1"/>
        <end position="21"/>
    </location>
</feature>
<dbReference type="KEGG" id="fox:FOXG_09981"/>
<dbReference type="EMBL" id="DS231707">
    <property type="protein sequence ID" value="KNB09387.1"/>
    <property type="molecule type" value="Genomic_DNA"/>
</dbReference>
<protein>
    <submittedName>
        <fullName evidence="2">Uncharacterized protein</fullName>
    </submittedName>
</protein>
<accession>A0A0J9WPP4</accession>
<dbReference type="AlphaFoldDB" id="A0A0J9WPP4"/>
<dbReference type="GeneID" id="28951494"/>
<sequence>MNMTSTPPATPKRQRNNAASDNVAQNVLCGIEEKSREIRFHGHNVKRLATKLQARARRALQDPRIDDDDLKDSWEALLLLIESKTAAASKDKAHKAQVWELQRRLKEQRTITKKTRFNMHIRDWIHDIHNRVKAGEKLIIDQYCEEVRKQLTESGMSGELARRTADKFKTFAACKGHQISETFTRVQPEIAAIKVWHSAGRTAEPPATPYLDRVARLCARVGLDRKTYIDLMALCDERDRSAHHPPPHFGNYLDQNGNVKWSKVHNACDRRKRYYRKLRGKGKFTQEQYALLRNVTGTWYKVYVSGWNADGTPTLAKGVDKILDEYMKKLQKSDPSAPTIPDSPYEEGKWDDLL</sequence>
<gene>
    <name evidence="2" type="ORF">FOXG_09981</name>
</gene>
<name>A0A0J9WPP4_FUSO4</name>
<dbReference type="Proteomes" id="UP000009097">
    <property type="component" value="Unassembled WGS sequence"/>
</dbReference>
<evidence type="ECO:0000313" key="2">
    <source>
        <dbReference type="EMBL" id="KNB09387.1"/>
    </source>
</evidence>